<name>A0A897MV32_9EURY</name>
<keyword evidence="1" id="KW-0812">Transmembrane</keyword>
<dbReference type="Proteomes" id="UP000663586">
    <property type="component" value="Chromosome"/>
</dbReference>
<dbReference type="KEGG" id="hara:AArcS_2682"/>
<keyword evidence="1" id="KW-1133">Transmembrane helix</keyword>
<reference evidence="2" key="1">
    <citation type="submission" date="2020-11" db="EMBL/GenBank/DDBJ databases">
        <title>Carbohydrate-dependent, anaerobic sulfur respiration: A novel catabolism in halophilic archaea.</title>
        <authorList>
            <person name="Sorokin D.Y."/>
            <person name="Messina E."/>
            <person name="Smedile F."/>
            <person name="La Cono V."/>
            <person name="Hallsworth J.E."/>
            <person name="Yakimov M.M."/>
        </authorList>
    </citation>
    <scope>NUCLEOTIDE SEQUENCE</scope>
    <source>
        <strain evidence="2">AArc-S</strain>
    </source>
</reference>
<dbReference type="EMBL" id="CP064786">
    <property type="protein sequence ID" value="QSG03878.1"/>
    <property type="molecule type" value="Genomic_DNA"/>
</dbReference>
<evidence type="ECO:0000313" key="3">
    <source>
        <dbReference type="Proteomes" id="UP000663586"/>
    </source>
</evidence>
<dbReference type="Pfam" id="PF17231">
    <property type="entry name" value="DUF5305"/>
    <property type="match status" value="1"/>
</dbReference>
<dbReference type="GeneID" id="70686064"/>
<keyword evidence="1" id="KW-0472">Membrane</keyword>
<dbReference type="InterPro" id="IPR035185">
    <property type="entry name" value="DUF5305"/>
</dbReference>
<keyword evidence="3" id="KW-1185">Reference proteome</keyword>
<feature type="transmembrane region" description="Helical" evidence="1">
    <location>
        <begin position="27"/>
        <end position="46"/>
    </location>
</feature>
<gene>
    <name evidence="2" type="ORF">AArcS_2682</name>
</gene>
<feature type="transmembrane region" description="Helical" evidence="1">
    <location>
        <begin position="248"/>
        <end position="271"/>
    </location>
</feature>
<accession>A0A897MV32</accession>
<proteinExistence type="predicted"/>
<evidence type="ECO:0000313" key="2">
    <source>
        <dbReference type="EMBL" id="QSG03878.1"/>
    </source>
</evidence>
<organism evidence="2 3">
    <name type="scientific">Natranaeroarchaeum sulfidigenes</name>
    <dbReference type="NCBI Taxonomy" id="2784880"/>
    <lineage>
        <taxon>Archaea</taxon>
        <taxon>Methanobacteriati</taxon>
        <taxon>Methanobacteriota</taxon>
        <taxon>Stenosarchaea group</taxon>
        <taxon>Halobacteria</taxon>
        <taxon>Halobacteriales</taxon>
        <taxon>Natronoarchaeaceae</taxon>
        <taxon>Natranaeroarchaeum</taxon>
    </lineage>
</organism>
<dbReference type="AlphaFoldDB" id="A0A897MV32"/>
<protein>
    <submittedName>
        <fullName evidence="2">Putative membrane protein</fullName>
    </submittedName>
</protein>
<sequence length="374" mass="40381">MTDDDRQTEVSTSERMGDVRRVLADRYTIVVVTLVVLALVGGAFTATTIAGSGDAEQEEGTTWSDSGEFTHSAIVQNDTGVFEQGDELRDRGTYFTRATPELDVAYEYRLDTENASADVETELLLILQSVGDDEVYWELTEPLDSQQSDSLATGESHAVGATVDVVEIEERFAAIEDDLGASPGDTEARIVARSEIDGTVGTESVTHHREDVLVISPDGDTYGVDAQLEQRPSGQQVEGVAQTGDDGWFQAVGAPLVATVSLLGLVGVVLARKRGYLDVSADTRHRADRERFDDWITVGALPAALTDQPRIDVDSLEGLVDVAIDSGRRVIEDTNDNCYYVTDGPLLYRYEPPVGTVVGEDESDEPTDGADAPE</sequence>
<dbReference type="RefSeq" id="WP_238477918.1">
    <property type="nucleotide sequence ID" value="NZ_CP064786.1"/>
</dbReference>
<evidence type="ECO:0000256" key="1">
    <source>
        <dbReference type="SAM" id="Phobius"/>
    </source>
</evidence>